<evidence type="ECO:0000313" key="3">
    <source>
        <dbReference type="Proteomes" id="UP001604277"/>
    </source>
</evidence>
<evidence type="ECO:0000313" key="2">
    <source>
        <dbReference type="EMBL" id="KAL2474090.1"/>
    </source>
</evidence>
<evidence type="ECO:0000256" key="1">
    <source>
        <dbReference type="SAM" id="MobiDB-lite"/>
    </source>
</evidence>
<proteinExistence type="predicted"/>
<dbReference type="EMBL" id="JBFOLJ010000015">
    <property type="protein sequence ID" value="KAL2474090.1"/>
    <property type="molecule type" value="Genomic_DNA"/>
</dbReference>
<gene>
    <name evidence="2" type="ORF">Fot_49826</name>
</gene>
<feature type="compositionally biased region" description="Polar residues" evidence="1">
    <location>
        <begin position="104"/>
        <end position="115"/>
    </location>
</feature>
<comment type="caution">
    <text evidence="2">The sequence shown here is derived from an EMBL/GenBank/DDBJ whole genome shotgun (WGS) entry which is preliminary data.</text>
</comment>
<sequence length="146" mass="16182">MGNPEDPFAAIANIGPNNEYLNYERQQIIHHQHVTLSVNCPSCKNPFYVRANLTDGTTVITETGSSTFQHHVGEEPKPVHKNKKPKTNKNTGNKERRQEAAAAVQNNNTPPNSSGKRGHACVSDSEDDLPDAKKSKDVNRHLNFNN</sequence>
<protein>
    <submittedName>
        <fullName evidence="2">Uncharacterized protein</fullName>
    </submittedName>
</protein>
<name>A0ABD1QD05_9LAMI</name>
<keyword evidence="3" id="KW-1185">Reference proteome</keyword>
<organism evidence="2 3">
    <name type="scientific">Forsythia ovata</name>
    <dbReference type="NCBI Taxonomy" id="205694"/>
    <lineage>
        <taxon>Eukaryota</taxon>
        <taxon>Viridiplantae</taxon>
        <taxon>Streptophyta</taxon>
        <taxon>Embryophyta</taxon>
        <taxon>Tracheophyta</taxon>
        <taxon>Spermatophyta</taxon>
        <taxon>Magnoliopsida</taxon>
        <taxon>eudicotyledons</taxon>
        <taxon>Gunneridae</taxon>
        <taxon>Pentapetalae</taxon>
        <taxon>asterids</taxon>
        <taxon>lamiids</taxon>
        <taxon>Lamiales</taxon>
        <taxon>Oleaceae</taxon>
        <taxon>Forsythieae</taxon>
        <taxon>Forsythia</taxon>
    </lineage>
</organism>
<dbReference type="Proteomes" id="UP001604277">
    <property type="component" value="Unassembled WGS sequence"/>
</dbReference>
<reference evidence="3" key="1">
    <citation type="submission" date="2024-07" db="EMBL/GenBank/DDBJ databases">
        <title>Two chromosome-level genome assemblies of Korean endemic species Abeliophyllum distichum and Forsythia ovata (Oleaceae).</title>
        <authorList>
            <person name="Jang H."/>
        </authorList>
    </citation>
    <scope>NUCLEOTIDE SEQUENCE [LARGE SCALE GENOMIC DNA]</scope>
</reference>
<dbReference type="AlphaFoldDB" id="A0ABD1QD05"/>
<feature type="compositionally biased region" description="Basic and acidic residues" evidence="1">
    <location>
        <begin position="130"/>
        <end position="140"/>
    </location>
</feature>
<feature type="region of interest" description="Disordered" evidence="1">
    <location>
        <begin position="62"/>
        <end position="146"/>
    </location>
</feature>
<accession>A0ABD1QD05</accession>